<organism evidence="1 2">
    <name type="scientific">Nitrolancea hollandica Lb</name>
    <dbReference type="NCBI Taxonomy" id="1129897"/>
    <lineage>
        <taxon>Bacteria</taxon>
        <taxon>Pseudomonadati</taxon>
        <taxon>Thermomicrobiota</taxon>
        <taxon>Thermomicrobia</taxon>
        <taxon>Sphaerobacterales</taxon>
        <taxon>Sphaerobacterineae</taxon>
        <taxon>Sphaerobacteraceae</taxon>
        <taxon>Nitrolancea</taxon>
    </lineage>
</organism>
<accession>I4EHC7</accession>
<dbReference type="EMBL" id="CAGS01000232">
    <property type="protein sequence ID" value="CCF84089.1"/>
    <property type="molecule type" value="Genomic_DNA"/>
</dbReference>
<name>I4EHC7_9BACT</name>
<evidence type="ECO:0000313" key="2">
    <source>
        <dbReference type="Proteomes" id="UP000004221"/>
    </source>
</evidence>
<protein>
    <submittedName>
        <fullName evidence="1">Uncharacterized protein</fullName>
    </submittedName>
</protein>
<keyword evidence="2" id="KW-1185">Reference proteome</keyword>
<gene>
    <name evidence="1" type="ORF">NITHO_3070015</name>
</gene>
<dbReference type="AlphaFoldDB" id="I4EHC7"/>
<reference evidence="1 2" key="1">
    <citation type="journal article" date="2012" name="ISME J.">
        <title>Nitrification expanded: discovery, physiology and genomics of a nitrite-oxidizing bacterium from the phylum Chloroflexi.</title>
        <authorList>
            <person name="Sorokin D.Y."/>
            <person name="Lucker S."/>
            <person name="Vejmelkova D."/>
            <person name="Kostrikina N.A."/>
            <person name="Kleerebezem R."/>
            <person name="Rijpstra W.I."/>
            <person name="Damste J.S."/>
            <person name="Le Paslier D."/>
            <person name="Muyzer G."/>
            <person name="Wagner M."/>
            <person name="van Loosdrecht M.C."/>
            <person name="Daims H."/>
        </authorList>
    </citation>
    <scope>NUCLEOTIDE SEQUENCE [LARGE SCALE GENOMIC DNA]</scope>
    <source>
        <strain evidence="2">none</strain>
    </source>
</reference>
<comment type="caution">
    <text evidence="1">The sequence shown here is derived from an EMBL/GenBank/DDBJ whole genome shotgun (WGS) entry which is preliminary data.</text>
</comment>
<evidence type="ECO:0000313" key="1">
    <source>
        <dbReference type="EMBL" id="CCF84089.1"/>
    </source>
</evidence>
<dbReference type="Proteomes" id="UP000004221">
    <property type="component" value="Unassembled WGS sequence"/>
</dbReference>
<sequence length="72" mass="8014">MPVRIGSEDQRVRESVIQPAIQLASDLNLDTARWSAGETLSGGDSFWSFIPVYFSHGNRFHSPSQSEFCLPS</sequence>
<proteinExistence type="predicted"/>